<evidence type="ECO:0000313" key="2">
    <source>
        <dbReference type="Proteomes" id="UP000516764"/>
    </source>
</evidence>
<evidence type="ECO:0000313" key="1">
    <source>
        <dbReference type="EMBL" id="QOD62390.1"/>
    </source>
</evidence>
<dbReference type="EMBL" id="CP061813">
    <property type="protein sequence ID" value="QOD62390.1"/>
    <property type="molecule type" value="Genomic_DNA"/>
</dbReference>
<dbReference type="AlphaFoldDB" id="A0A7L8AK44"/>
<accession>A0A7L8AK44</accession>
<proteinExistence type="predicted"/>
<dbReference type="Proteomes" id="UP000516764">
    <property type="component" value="Chromosome"/>
</dbReference>
<name>A0A7L8AK44_9FLAO</name>
<keyword evidence="2" id="KW-1185">Reference proteome</keyword>
<gene>
    <name evidence="1" type="ORF">H9I45_00235</name>
</gene>
<sequence>MSVTLFSQEEKVKKTSNKGKLFLYWGWNRATFSNSDIRFQGNNYDFTLQDVRAKDRPTDFTFDYFHPTKITLPQTNVRVGYFLSDNYTVSVGVDHMKYVVRSFQTVKINGEINAGNAFDGVYNNDDIQLTHDFLQFEHTDGLNYVNVELKRFDEIGHFIGMNSKNFQLNITEGFGAGVLFPRTNSKLFNQKRWDEFHVSGWGVSAGAGLNLTFFKYFFVQSDLKYGYIKMPNIRTTENAEDKASQSFTFFQKTIVFGAKFNI</sequence>
<dbReference type="OrthoDB" id="8887208at2"/>
<reference evidence="1 2" key="1">
    <citation type="journal article" date="2016" name="Int. J. Syst. Evol. Microbiol.">
        <title>Polaribacter haliotis sp. nov., isolated from the gut of abalone Haliotis discus hannai.</title>
        <authorList>
            <person name="Kim Y.O."/>
            <person name="Park I.S."/>
            <person name="Park S."/>
            <person name="Nam B.H."/>
            <person name="Park J.M."/>
            <person name="Kim D.G."/>
            <person name="Yoon J.H."/>
        </authorList>
    </citation>
    <scope>NUCLEOTIDE SEQUENCE [LARGE SCALE GENOMIC DNA]</scope>
    <source>
        <strain evidence="1 2">KCTC 52418</strain>
    </source>
</reference>
<dbReference type="KEGG" id="phal:H9I45_00235"/>
<protein>
    <submittedName>
        <fullName evidence="1">Uncharacterized protein</fullName>
    </submittedName>
</protein>
<organism evidence="1 2">
    <name type="scientific">Polaribacter haliotis</name>
    <dbReference type="NCBI Taxonomy" id="1888915"/>
    <lineage>
        <taxon>Bacteria</taxon>
        <taxon>Pseudomonadati</taxon>
        <taxon>Bacteroidota</taxon>
        <taxon>Flavobacteriia</taxon>
        <taxon>Flavobacteriales</taxon>
        <taxon>Flavobacteriaceae</taxon>
    </lineage>
</organism>